<dbReference type="GO" id="GO:0017017">
    <property type="term" value="F:MAP kinase tyrosine/serine/threonine phosphatase activity"/>
    <property type="evidence" value="ECO:0007669"/>
    <property type="project" value="InterPro"/>
</dbReference>
<evidence type="ECO:0000256" key="2">
    <source>
        <dbReference type="ARBA" id="ARBA00008601"/>
    </source>
</evidence>
<dbReference type="GO" id="GO:0004722">
    <property type="term" value="F:protein serine/threonine phosphatase activity"/>
    <property type="evidence" value="ECO:0007669"/>
    <property type="project" value="UniProtKB-EC"/>
</dbReference>
<dbReference type="InterPro" id="IPR036873">
    <property type="entry name" value="Rhodanese-like_dom_sf"/>
</dbReference>
<keyword evidence="5 9" id="KW-0904">Protein phosphatase</keyword>
<organism evidence="15 16">
    <name type="scientific">Pygocentrus nattereri</name>
    <name type="common">Red-bellied piranha</name>
    <dbReference type="NCBI Taxonomy" id="42514"/>
    <lineage>
        <taxon>Eukaryota</taxon>
        <taxon>Metazoa</taxon>
        <taxon>Chordata</taxon>
        <taxon>Craniata</taxon>
        <taxon>Vertebrata</taxon>
        <taxon>Euteleostomi</taxon>
        <taxon>Actinopterygii</taxon>
        <taxon>Neopterygii</taxon>
        <taxon>Teleostei</taxon>
        <taxon>Ostariophysi</taxon>
        <taxon>Characiformes</taxon>
        <taxon>Characoidei</taxon>
        <taxon>Pygocentrus</taxon>
    </lineage>
</organism>
<dbReference type="Pfam" id="PF00782">
    <property type="entry name" value="DSPc"/>
    <property type="match status" value="1"/>
</dbReference>
<evidence type="ECO:0000256" key="11">
    <source>
        <dbReference type="SAM" id="MobiDB-lite"/>
    </source>
</evidence>
<dbReference type="CDD" id="cd14566">
    <property type="entry name" value="DSP_MKP_classII"/>
    <property type="match status" value="1"/>
</dbReference>
<evidence type="ECO:0000256" key="5">
    <source>
        <dbReference type="ARBA" id="ARBA00022912"/>
    </source>
</evidence>
<dbReference type="InterPro" id="IPR029021">
    <property type="entry name" value="Prot-tyrosine_phosphatase-like"/>
</dbReference>
<evidence type="ECO:0000256" key="9">
    <source>
        <dbReference type="PIRNR" id="PIRNR000939"/>
    </source>
</evidence>
<feature type="domain" description="Tyrosine-protein phosphatase" evidence="12">
    <location>
        <begin position="184"/>
        <end position="327"/>
    </location>
</feature>
<evidence type="ECO:0000259" key="14">
    <source>
        <dbReference type="PROSITE" id="PS50206"/>
    </source>
</evidence>
<dbReference type="SUPFAM" id="SSF52799">
    <property type="entry name" value="(Phosphotyrosine protein) phosphatases II"/>
    <property type="match status" value="1"/>
</dbReference>
<dbReference type="InterPro" id="IPR020422">
    <property type="entry name" value="TYR_PHOSPHATASE_DUAL_dom"/>
</dbReference>
<evidence type="ECO:0000256" key="3">
    <source>
        <dbReference type="ARBA" id="ARBA00022490"/>
    </source>
</evidence>
<dbReference type="GO" id="GO:0033550">
    <property type="term" value="F:MAP kinase tyrosine phosphatase activity"/>
    <property type="evidence" value="ECO:0007669"/>
    <property type="project" value="TreeGrafter"/>
</dbReference>
<dbReference type="PRINTS" id="PR01764">
    <property type="entry name" value="MAPKPHPHTASE"/>
</dbReference>
<dbReference type="Pfam" id="PF00581">
    <property type="entry name" value="Rhodanese"/>
    <property type="match status" value="1"/>
</dbReference>
<comment type="subcellular location">
    <subcellularLocation>
        <location evidence="1">Cytoplasm</location>
    </subcellularLocation>
</comment>
<comment type="catalytic activity">
    <reaction evidence="7 9">
        <text>O-phospho-L-threonyl-[protein] + H2O = L-threonyl-[protein] + phosphate</text>
        <dbReference type="Rhea" id="RHEA:47004"/>
        <dbReference type="Rhea" id="RHEA-COMP:11060"/>
        <dbReference type="Rhea" id="RHEA-COMP:11605"/>
        <dbReference type="ChEBI" id="CHEBI:15377"/>
        <dbReference type="ChEBI" id="CHEBI:30013"/>
        <dbReference type="ChEBI" id="CHEBI:43474"/>
        <dbReference type="ChEBI" id="CHEBI:61977"/>
        <dbReference type="EC" id="3.1.3.16"/>
    </reaction>
</comment>
<dbReference type="EC" id="3.1.3.48" evidence="9"/>
<dbReference type="Gene3D" id="3.40.250.10">
    <property type="entry name" value="Rhodanese-like domain"/>
    <property type="match status" value="1"/>
</dbReference>
<dbReference type="InterPro" id="IPR001763">
    <property type="entry name" value="Rhodanese-like_dom"/>
</dbReference>
<proteinExistence type="inferred from homology"/>
<dbReference type="AlphaFoldDB" id="A0A3B4ECN8"/>
<dbReference type="STRING" id="42514.ENSPNAP00000033458"/>
<evidence type="ECO:0000256" key="7">
    <source>
        <dbReference type="ARBA" id="ARBA00048336"/>
    </source>
</evidence>
<feature type="domain" description="Rhodanese" evidence="14">
    <location>
        <begin position="14"/>
        <end position="129"/>
    </location>
</feature>
<comment type="catalytic activity">
    <reaction evidence="8 9">
        <text>O-phospho-L-tyrosyl-[protein] + H2O = L-tyrosyl-[protein] + phosphate</text>
        <dbReference type="Rhea" id="RHEA:10684"/>
        <dbReference type="Rhea" id="RHEA-COMP:10136"/>
        <dbReference type="Rhea" id="RHEA-COMP:20101"/>
        <dbReference type="ChEBI" id="CHEBI:15377"/>
        <dbReference type="ChEBI" id="CHEBI:43474"/>
        <dbReference type="ChEBI" id="CHEBI:46858"/>
        <dbReference type="ChEBI" id="CHEBI:61978"/>
        <dbReference type="EC" id="3.1.3.48"/>
    </reaction>
</comment>
<keyword evidence="4 9" id="KW-0378">Hydrolase</keyword>
<evidence type="ECO:0000256" key="10">
    <source>
        <dbReference type="PIRSR" id="PIRSR000939-1"/>
    </source>
</evidence>
<dbReference type="FunFam" id="3.90.190.10:FF:000011">
    <property type="entry name" value="Dual specificity phosphatase 6"/>
    <property type="match status" value="1"/>
</dbReference>
<accession>A0A3B4ECN8</accession>
<dbReference type="PIRSF" id="PIRSF000939">
    <property type="entry name" value="MAPK_Ptase"/>
    <property type="match status" value="1"/>
</dbReference>
<comment type="similarity">
    <text evidence="2 9">Belongs to the protein-tyrosine phosphatase family. Non-receptor class dual specificity subfamily.</text>
</comment>
<evidence type="ECO:0000313" key="16">
    <source>
        <dbReference type="Proteomes" id="UP001501920"/>
    </source>
</evidence>
<dbReference type="SMART" id="SM00195">
    <property type="entry name" value="DSPc"/>
    <property type="match status" value="1"/>
</dbReference>
<dbReference type="Ensembl" id="ENSPNAT00000024364.2">
    <property type="protein sequence ID" value="ENSPNAP00000033458.1"/>
    <property type="gene ID" value="ENSPNAG00000022099.2"/>
</dbReference>
<evidence type="ECO:0000313" key="15">
    <source>
        <dbReference type="Ensembl" id="ENSPNAP00000033458.1"/>
    </source>
</evidence>
<protein>
    <recommendedName>
        <fullName evidence="9">Dual specificity protein phosphatase</fullName>
        <ecNumber evidence="9">3.1.3.16</ecNumber>
        <ecNumber evidence="9">3.1.3.48</ecNumber>
    </recommendedName>
</protein>
<sequence length="357" mass="40078">MASKSAEWLQMELDSGSLLLLDCRPHRHYQSARIETAISLAIPGILLKRFRKGNLPIRAVIPNKEDREKFLRRCRTDTVLLYDESSVELNHSGSLLAVVLQKLWDDGCKAFFLEGGFVKFQTEYPEHCETFLHTSTADSSPPLPVLGLGGLCLSSDGSDGESDRDPCSSTEFEDSPLSSNKPAFPVQILPYLYLGCAKDAANLDVLAQHNIKYILNVTPNLPNVFEQDSNFRYKQIPIADHWSQNLCQFFPEAISFIDEARSKQCGVLVHCLAGISRSVTVTVAYLMQKLNLPLNDAYDFVKRKKSSISPNFNFMGQLLDFERTLRVSSPFEGQQSSGQFYFSAPTSDVFQLDRLDN</sequence>
<keyword evidence="3" id="KW-0963">Cytoplasm</keyword>
<evidence type="ECO:0000256" key="6">
    <source>
        <dbReference type="ARBA" id="ARBA00047761"/>
    </source>
</evidence>
<dbReference type="SUPFAM" id="SSF52821">
    <property type="entry name" value="Rhodanese/Cell cycle control phosphatase"/>
    <property type="match status" value="1"/>
</dbReference>
<dbReference type="InterPro" id="IPR000340">
    <property type="entry name" value="Dual-sp_phosphatase_cat-dom"/>
</dbReference>
<dbReference type="GO" id="GO:0005829">
    <property type="term" value="C:cytosol"/>
    <property type="evidence" value="ECO:0007669"/>
    <property type="project" value="TreeGrafter"/>
</dbReference>
<dbReference type="InterPro" id="IPR000387">
    <property type="entry name" value="Tyr_Pase_dom"/>
</dbReference>
<dbReference type="PROSITE" id="PS50056">
    <property type="entry name" value="TYR_PHOSPHATASE_2"/>
    <property type="match status" value="1"/>
</dbReference>
<dbReference type="EC" id="3.1.3.16" evidence="9"/>
<dbReference type="PROSITE" id="PS50054">
    <property type="entry name" value="TYR_PHOSPHATASE_DUAL"/>
    <property type="match status" value="1"/>
</dbReference>
<evidence type="ECO:0000259" key="13">
    <source>
        <dbReference type="PROSITE" id="PS50056"/>
    </source>
</evidence>
<evidence type="ECO:0000256" key="1">
    <source>
        <dbReference type="ARBA" id="ARBA00004496"/>
    </source>
</evidence>
<dbReference type="PANTHER" id="PTHR10159">
    <property type="entry name" value="DUAL SPECIFICITY PROTEIN PHOSPHATASE"/>
    <property type="match status" value="1"/>
</dbReference>
<evidence type="ECO:0000256" key="4">
    <source>
        <dbReference type="ARBA" id="ARBA00022801"/>
    </source>
</evidence>
<keyword evidence="16" id="KW-1185">Reference proteome</keyword>
<reference evidence="15 16" key="1">
    <citation type="submission" date="2020-10" db="EMBL/GenBank/DDBJ databases">
        <title>Pygocentrus nattereri (red-bellied piranha) genome, fPygNat1, primary haplotype.</title>
        <authorList>
            <person name="Myers G."/>
            <person name="Meyer A."/>
            <person name="Karagic N."/>
            <person name="Pippel M."/>
            <person name="Winkler S."/>
            <person name="Tracey A."/>
            <person name="Wood J."/>
            <person name="Formenti G."/>
            <person name="Howe K."/>
            <person name="Fedrigo O."/>
            <person name="Jarvis E.D."/>
        </authorList>
    </citation>
    <scope>NUCLEOTIDE SEQUENCE [LARGE SCALE GENOMIC DNA]</scope>
</reference>
<dbReference type="GeneTree" id="ENSGT00940000158342"/>
<feature type="region of interest" description="Disordered" evidence="11">
    <location>
        <begin position="156"/>
        <end position="178"/>
    </location>
</feature>
<dbReference type="SMART" id="SM00450">
    <property type="entry name" value="RHOD"/>
    <property type="match status" value="1"/>
</dbReference>
<evidence type="ECO:0000259" key="12">
    <source>
        <dbReference type="PROSITE" id="PS50054"/>
    </source>
</evidence>
<dbReference type="OMA" id="DSENEHC"/>
<feature type="active site" description="Phosphocysteine intermediate" evidence="10">
    <location>
        <position position="271"/>
    </location>
</feature>
<comment type="catalytic activity">
    <reaction evidence="6">
        <text>O-phospho-L-seryl-[protein] + H2O = L-seryl-[protein] + phosphate</text>
        <dbReference type="Rhea" id="RHEA:20629"/>
        <dbReference type="Rhea" id="RHEA-COMP:9863"/>
        <dbReference type="Rhea" id="RHEA-COMP:11604"/>
        <dbReference type="ChEBI" id="CHEBI:15377"/>
        <dbReference type="ChEBI" id="CHEBI:29999"/>
        <dbReference type="ChEBI" id="CHEBI:43474"/>
        <dbReference type="ChEBI" id="CHEBI:83421"/>
        <dbReference type="EC" id="3.1.3.16"/>
    </reaction>
</comment>
<dbReference type="CDD" id="cd01446">
    <property type="entry name" value="DSP_MapKP"/>
    <property type="match status" value="1"/>
</dbReference>
<dbReference type="GeneID" id="108427746"/>
<feature type="domain" description="Tyrosine specific protein phosphatases" evidence="13">
    <location>
        <begin position="248"/>
        <end position="308"/>
    </location>
</feature>
<reference evidence="15" key="3">
    <citation type="submission" date="2025-09" db="UniProtKB">
        <authorList>
            <consortium name="Ensembl"/>
        </authorList>
    </citation>
    <scope>IDENTIFICATION</scope>
</reference>
<dbReference type="Proteomes" id="UP001501920">
    <property type="component" value="Chromosome 9"/>
</dbReference>
<dbReference type="RefSeq" id="XP_017553682.1">
    <property type="nucleotide sequence ID" value="XM_017698193.2"/>
</dbReference>
<dbReference type="GO" id="GO:0043409">
    <property type="term" value="P:negative regulation of MAPK cascade"/>
    <property type="evidence" value="ECO:0007669"/>
    <property type="project" value="TreeGrafter"/>
</dbReference>
<name>A0A3B4ECN8_PYGNA</name>
<dbReference type="OrthoDB" id="165342at2759"/>
<dbReference type="PROSITE" id="PS50206">
    <property type="entry name" value="RHODANESE_3"/>
    <property type="match status" value="1"/>
</dbReference>
<reference evidence="15" key="2">
    <citation type="submission" date="2025-08" db="UniProtKB">
        <authorList>
            <consortium name="Ensembl"/>
        </authorList>
    </citation>
    <scope>IDENTIFICATION</scope>
</reference>
<dbReference type="PANTHER" id="PTHR10159:SF305">
    <property type="entry name" value="DUAL SPECIFICITY PROTEIN PHOSPHATASE 7"/>
    <property type="match status" value="1"/>
</dbReference>
<dbReference type="GO" id="GO:0008330">
    <property type="term" value="F:protein tyrosine/threonine phosphatase activity"/>
    <property type="evidence" value="ECO:0007669"/>
    <property type="project" value="TreeGrafter"/>
</dbReference>
<dbReference type="FunFam" id="3.40.250.10:FF:000054">
    <property type="entry name" value="Dual specificity phosphatase 9"/>
    <property type="match status" value="1"/>
</dbReference>
<dbReference type="InterPro" id="IPR008343">
    <property type="entry name" value="MKP"/>
</dbReference>
<evidence type="ECO:0000256" key="8">
    <source>
        <dbReference type="ARBA" id="ARBA00051722"/>
    </source>
</evidence>
<dbReference type="Gene3D" id="3.90.190.10">
    <property type="entry name" value="Protein tyrosine phosphatase superfamily"/>
    <property type="match status" value="1"/>
</dbReference>